<evidence type="ECO:0000256" key="7">
    <source>
        <dbReference type="ARBA" id="ARBA00022691"/>
    </source>
</evidence>
<dbReference type="PIRSF" id="PIRSF016305">
    <property type="entry name" value="LCM_mtfrase"/>
    <property type="match status" value="1"/>
</dbReference>
<feature type="binding site" evidence="9">
    <location>
        <position position="37"/>
    </location>
    <ligand>
        <name>S-adenosyl-L-methionine</name>
        <dbReference type="ChEBI" id="CHEBI:59789"/>
    </ligand>
</feature>
<evidence type="ECO:0000313" key="11">
    <source>
        <dbReference type="Proteomes" id="UP000031516"/>
    </source>
</evidence>
<evidence type="ECO:0000256" key="8">
    <source>
        <dbReference type="PIRNR" id="PIRNR016305"/>
    </source>
</evidence>
<proteinExistence type="inferred from homology"/>
<dbReference type="EC" id="2.1.1.233" evidence="3 8"/>
<evidence type="ECO:0000256" key="1">
    <source>
        <dbReference type="ARBA" id="ARBA00000724"/>
    </source>
</evidence>
<comment type="similarity">
    <text evidence="2 8">Belongs to the methyltransferase superfamily. LCMT family.</text>
</comment>
<dbReference type="GO" id="GO:0032259">
    <property type="term" value="P:methylation"/>
    <property type="evidence" value="ECO:0007669"/>
    <property type="project" value="UniProtKB-KW"/>
</dbReference>
<evidence type="ECO:0000256" key="6">
    <source>
        <dbReference type="ARBA" id="ARBA00022679"/>
    </source>
</evidence>
<evidence type="ECO:0000313" key="10">
    <source>
        <dbReference type="EMBL" id="CDO92064.1"/>
    </source>
</evidence>
<dbReference type="AlphaFoldDB" id="A0A0A8L1I1"/>
<dbReference type="GO" id="GO:0018423">
    <property type="term" value="F:protein C-terminal leucine carboxyl O-methyltransferase activity"/>
    <property type="evidence" value="ECO:0007669"/>
    <property type="project" value="UniProtKB-EC"/>
</dbReference>
<dbReference type="PANTHER" id="PTHR13600">
    <property type="entry name" value="LEUCINE CARBOXYL METHYLTRANSFERASE"/>
    <property type="match status" value="1"/>
</dbReference>
<sequence>MNYGTYLRTVSIDLKLAHWLKNELGSAHDKVQVINLGCGSDLRMLSFLASYSNIEWIDLDYEEVVTFKATILQNNAKFRAALRIEGKRPEDSPSFENVITGRYKLLPCNIIDNEQLTPILRQYSNSDVPTVILTECVLCYLDETKASDLITTITNIYKDGYWISYDPIGGSGSNDRFGSIMQDNLRESRQLNMPTLMVFNSEDKYKDRFPGTSYIETMWDYYQNQLDEAERQRLKTLQFLDEIEELQVIFSHYVICCTSWNFKPSH</sequence>
<dbReference type="Proteomes" id="UP000031516">
    <property type="component" value="Unassembled WGS sequence"/>
</dbReference>
<reference evidence="10 11" key="1">
    <citation type="submission" date="2014-03" db="EMBL/GenBank/DDBJ databases">
        <title>The genome of Kluyveromyces dobzhanskii.</title>
        <authorList>
            <person name="Nystedt B."/>
            <person name="Astrom S."/>
        </authorList>
    </citation>
    <scope>NUCLEOTIDE SEQUENCE [LARGE SCALE GENOMIC DNA]</scope>
    <source>
        <strain evidence="10 11">CBS 2104</strain>
    </source>
</reference>
<gene>
    <name evidence="10" type="ORF">KLDO_g393</name>
</gene>
<dbReference type="InterPro" id="IPR016651">
    <property type="entry name" value="LCMT1"/>
</dbReference>
<dbReference type="PANTHER" id="PTHR13600:SF21">
    <property type="entry name" value="LEUCINE CARBOXYL METHYLTRANSFERASE 1"/>
    <property type="match status" value="1"/>
</dbReference>
<dbReference type="InterPro" id="IPR007213">
    <property type="entry name" value="Ppm1/Ppm2/Tcmp"/>
</dbReference>
<dbReference type="OrthoDB" id="203237at2759"/>
<evidence type="ECO:0000256" key="5">
    <source>
        <dbReference type="ARBA" id="ARBA00022603"/>
    </source>
</evidence>
<feature type="binding site" evidence="9">
    <location>
        <begin position="109"/>
        <end position="110"/>
    </location>
    <ligand>
        <name>S-adenosyl-L-methionine</name>
        <dbReference type="ChEBI" id="CHEBI:59789"/>
    </ligand>
</feature>
<dbReference type="Gene3D" id="3.40.50.150">
    <property type="entry name" value="Vaccinia Virus protein VP39"/>
    <property type="match status" value="1"/>
</dbReference>
<keyword evidence="5 8" id="KW-0489">Methyltransferase</keyword>
<organism evidence="10 11">
    <name type="scientific">Kluyveromyces dobzhanskii CBS 2104</name>
    <dbReference type="NCBI Taxonomy" id="1427455"/>
    <lineage>
        <taxon>Eukaryota</taxon>
        <taxon>Fungi</taxon>
        <taxon>Dikarya</taxon>
        <taxon>Ascomycota</taxon>
        <taxon>Saccharomycotina</taxon>
        <taxon>Saccharomycetes</taxon>
        <taxon>Saccharomycetales</taxon>
        <taxon>Saccharomycetaceae</taxon>
        <taxon>Kluyveromyces</taxon>
    </lineage>
</organism>
<dbReference type="SUPFAM" id="SSF53335">
    <property type="entry name" value="S-adenosyl-L-methionine-dependent methyltransferases"/>
    <property type="match status" value="1"/>
</dbReference>
<name>A0A0A8L1I1_9SACH</name>
<evidence type="ECO:0000256" key="9">
    <source>
        <dbReference type="PIRSR" id="PIRSR016305-1"/>
    </source>
</evidence>
<keyword evidence="7 8" id="KW-0949">S-adenosyl-L-methionine</keyword>
<dbReference type="EMBL" id="CCBQ010000011">
    <property type="protein sequence ID" value="CDO92064.1"/>
    <property type="molecule type" value="Genomic_DNA"/>
</dbReference>
<feature type="binding site" evidence="9">
    <location>
        <position position="135"/>
    </location>
    <ligand>
        <name>S-adenosyl-L-methionine</name>
        <dbReference type="ChEBI" id="CHEBI:59789"/>
    </ligand>
</feature>
<accession>A0A0A8L1I1</accession>
<comment type="caution">
    <text evidence="10">The sequence shown here is derived from an EMBL/GenBank/DDBJ whole genome shotgun (WGS) entry which is preliminary data.</text>
</comment>
<keyword evidence="11" id="KW-1185">Reference proteome</keyword>
<comment type="catalytic activity">
    <reaction evidence="1 8">
        <text>[phosphatase 2A protein]-C-terminal L-leucine + S-adenosyl-L-methionine = [phosphatase 2A protein]-C-terminal L-leucine methyl ester + S-adenosyl-L-homocysteine</text>
        <dbReference type="Rhea" id="RHEA:48544"/>
        <dbReference type="Rhea" id="RHEA-COMP:12134"/>
        <dbReference type="Rhea" id="RHEA-COMP:12135"/>
        <dbReference type="ChEBI" id="CHEBI:57856"/>
        <dbReference type="ChEBI" id="CHEBI:59789"/>
        <dbReference type="ChEBI" id="CHEBI:90516"/>
        <dbReference type="ChEBI" id="CHEBI:90517"/>
        <dbReference type="EC" id="2.1.1.233"/>
    </reaction>
</comment>
<dbReference type="Pfam" id="PF04072">
    <property type="entry name" value="LCM"/>
    <property type="match status" value="1"/>
</dbReference>
<evidence type="ECO:0000256" key="3">
    <source>
        <dbReference type="ARBA" id="ARBA00012834"/>
    </source>
</evidence>
<keyword evidence="6 8" id="KW-0808">Transferase</keyword>
<comment type="function">
    <text evidence="8">Methylates the carboxyl group of the C-terminal leucine residue of protein phosphatase 2A catalytic subunits to form alpha-leucine ester residues.</text>
</comment>
<evidence type="ECO:0000256" key="2">
    <source>
        <dbReference type="ARBA" id="ARBA00010703"/>
    </source>
</evidence>
<evidence type="ECO:0000256" key="4">
    <source>
        <dbReference type="ARBA" id="ARBA00017497"/>
    </source>
</evidence>
<dbReference type="InterPro" id="IPR029063">
    <property type="entry name" value="SAM-dependent_MTases_sf"/>
</dbReference>
<protein>
    <recommendedName>
        <fullName evidence="4 8">Leucine carboxyl methyltransferase 1</fullName>
        <ecNumber evidence="3 8">2.1.1.233</ecNumber>
    </recommendedName>
</protein>
<feature type="binding site" evidence="9">
    <location>
        <position position="8"/>
    </location>
    <ligand>
        <name>S-adenosyl-L-methionine</name>
        <dbReference type="ChEBI" id="CHEBI:59789"/>
    </ligand>
</feature>